<dbReference type="InParanoid" id="A0A0C2T9X8"/>
<dbReference type="HOGENOM" id="CLU_080483_4_0_1"/>
<gene>
    <name evidence="2" type="ORF">M378DRAFT_42563</name>
</gene>
<organism evidence="2 3">
    <name type="scientific">Amanita muscaria (strain Koide BX008)</name>
    <dbReference type="NCBI Taxonomy" id="946122"/>
    <lineage>
        <taxon>Eukaryota</taxon>
        <taxon>Fungi</taxon>
        <taxon>Dikarya</taxon>
        <taxon>Basidiomycota</taxon>
        <taxon>Agaricomycotina</taxon>
        <taxon>Agaricomycetes</taxon>
        <taxon>Agaricomycetidae</taxon>
        <taxon>Agaricales</taxon>
        <taxon>Pluteineae</taxon>
        <taxon>Amanitaceae</taxon>
        <taxon>Amanita</taxon>
    </lineage>
</organism>
<evidence type="ECO:0000313" key="2">
    <source>
        <dbReference type="EMBL" id="KIL63479.1"/>
    </source>
</evidence>
<reference evidence="2 3" key="1">
    <citation type="submission" date="2014-04" db="EMBL/GenBank/DDBJ databases">
        <title>Evolutionary Origins and Diversification of the Mycorrhizal Mutualists.</title>
        <authorList>
            <consortium name="DOE Joint Genome Institute"/>
            <consortium name="Mycorrhizal Genomics Consortium"/>
            <person name="Kohler A."/>
            <person name="Kuo A."/>
            <person name="Nagy L.G."/>
            <person name="Floudas D."/>
            <person name="Copeland A."/>
            <person name="Barry K.W."/>
            <person name="Cichocki N."/>
            <person name="Veneault-Fourrey C."/>
            <person name="LaButti K."/>
            <person name="Lindquist E.A."/>
            <person name="Lipzen A."/>
            <person name="Lundell T."/>
            <person name="Morin E."/>
            <person name="Murat C."/>
            <person name="Riley R."/>
            <person name="Ohm R."/>
            <person name="Sun H."/>
            <person name="Tunlid A."/>
            <person name="Henrissat B."/>
            <person name="Grigoriev I.V."/>
            <person name="Hibbett D.S."/>
            <person name="Martin F."/>
        </authorList>
    </citation>
    <scope>NUCLEOTIDE SEQUENCE [LARGE SCALE GENOMIC DNA]</scope>
    <source>
        <strain evidence="2 3">Koide BX008</strain>
    </source>
</reference>
<sequence length="102" mass="11584">LMQEVRVINKHVSGSSAARIEMRNQIRAMITHFGMPIFFITINPADVYNPVVKFLAGAEIDIDQLLPEQVPNFWEQAVLVARNPAVAAKFFNIYMKAFIHVL</sequence>
<feature type="non-terminal residue" evidence="2">
    <location>
        <position position="1"/>
    </location>
</feature>
<protein>
    <recommendedName>
        <fullName evidence="1">Helitron helicase-like domain-containing protein</fullName>
    </recommendedName>
</protein>
<dbReference type="STRING" id="946122.A0A0C2T9X8"/>
<dbReference type="Pfam" id="PF14214">
    <property type="entry name" value="Helitron_like_N"/>
    <property type="match status" value="1"/>
</dbReference>
<dbReference type="AlphaFoldDB" id="A0A0C2T9X8"/>
<name>A0A0C2T9X8_AMAMK</name>
<dbReference type="OrthoDB" id="432234at2759"/>
<accession>A0A0C2T9X8</accession>
<dbReference type="InterPro" id="IPR025476">
    <property type="entry name" value="Helitron_helicase-like"/>
</dbReference>
<evidence type="ECO:0000313" key="3">
    <source>
        <dbReference type="Proteomes" id="UP000054549"/>
    </source>
</evidence>
<dbReference type="Proteomes" id="UP000054549">
    <property type="component" value="Unassembled WGS sequence"/>
</dbReference>
<proteinExistence type="predicted"/>
<dbReference type="EMBL" id="KN818259">
    <property type="protein sequence ID" value="KIL63479.1"/>
    <property type="molecule type" value="Genomic_DNA"/>
</dbReference>
<keyword evidence="3" id="KW-1185">Reference proteome</keyword>
<evidence type="ECO:0000259" key="1">
    <source>
        <dbReference type="Pfam" id="PF14214"/>
    </source>
</evidence>
<feature type="non-terminal residue" evidence="2">
    <location>
        <position position="102"/>
    </location>
</feature>
<feature type="domain" description="Helitron helicase-like" evidence="1">
    <location>
        <begin position="2"/>
        <end position="101"/>
    </location>
</feature>